<dbReference type="FunFam" id="1.10.418.70:FF:000001">
    <property type="entry name" value="Intraflagellar transport protein 81 homolog"/>
    <property type="match status" value="1"/>
</dbReference>
<evidence type="ECO:0000256" key="7">
    <source>
        <dbReference type="ARBA" id="ARBA00022990"/>
    </source>
</evidence>
<evidence type="ECO:0000313" key="19">
    <source>
        <dbReference type="Proteomes" id="UP000291343"/>
    </source>
</evidence>
<keyword evidence="4" id="KW-0221">Differentiation</keyword>
<keyword evidence="11" id="KW-0966">Cell projection</keyword>
<protein>
    <recommendedName>
        <fullName evidence="14">Intraflagellar transport protein 81 homolog</fullName>
    </recommendedName>
    <alternativeName>
        <fullName evidence="15">Carnitine deficiency-associated protein expressed in ventricle 1</fullName>
    </alternativeName>
</protein>
<dbReference type="OrthoDB" id="276029at2759"/>
<comment type="caution">
    <text evidence="18">The sequence shown here is derived from an EMBL/GenBank/DDBJ whole genome shotgun (WGS) entry which is preliminary data.</text>
</comment>
<evidence type="ECO:0000256" key="11">
    <source>
        <dbReference type="ARBA" id="ARBA00023273"/>
    </source>
</evidence>
<dbReference type="GO" id="GO:0015631">
    <property type="term" value="F:tubulin binding"/>
    <property type="evidence" value="ECO:0007669"/>
    <property type="project" value="InterPro"/>
</dbReference>
<dbReference type="InterPro" id="IPR041146">
    <property type="entry name" value="IFT81_CH"/>
</dbReference>
<organism evidence="18 19">
    <name type="scientific">Laodelphax striatellus</name>
    <name type="common">Small brown planthopper</name>
    <name type="synonym">Delphax striatella</name>
    <dbReference type="NCBI Taxonomy" id="195883"/>
    <lineage>
        <taxon>Eukaryota</taxon>
        <taxon>Metazoa</taxon>
        <taxon>Ecdysozoa</taxon>
        <taxon>Arthropoda</taxon>
        <taxon>Hexapoda</taxon>
        <taxon>Insecta</taxon>
        <taxon>Pterygota</taxon>
        <taxon>Neoptera</taxon>
        <taxon>Paraneoptera</taxon>
        <taxon>Hemiptera</taxon>
        <taxon>Auchenorrhyncha</taxon>
        <taxon>Fulgoroidea</taxon>
        <taxon>Delphacidae</taxon>
        <taxon>Criomorphinae</taxon>
        <taxon>Laodelphax</taxon>
    </lineage>
</organism>
<evidence type="ECO:0000256" key="10">
    <source>
        <dbReference type="ARBA" id="ARBA00023212"/>
    </source>
</evidence>
<evidence type="ECO:0000256" key="9">
    <source>
        <dbReference type="ARBA" id="ARBA00023069"/>
    </source>
</evidence>
<keyword evidence="8" id="KW-0175">Coiled coil</keyword>
<keyword evidence="9" id="KW-0969">Cilium</keyword>
<evidence type="ECO:0000256" key="1">
    <source>
        <dbReference type="ARBA" id="ARBA00004120"/>
    </source>
</evidence>
<dbReference type="GO" id="GO:0007283">
    <property type="term" value="P:spermatogenesis"/>
    <property type="evidence" value="ECO:0007669"/>
    <property type="project" value="UniProtKB-KW"/>
</dbReference>
<evidence type="ECO:0000256" key="4">
    <source>
        <dbReference type="ARBA" id="ARBA00022782"/>
    </source>
</evidence>
<evidence type="ECO:0000256" key="3">
    <source>
        <dbReference type="ARBA" id="ARBA00022553"/>
    </source>
</evidence>
<dbReference type="InterPro" id="IPR043016">
    <property type="entry name" value="IFT81_N_sf"/>
</dbReference>
<evidence type="ECO:0000256" key="2">
    <source>
        <dbReference type="ARBA" id="ARBA00022490"/>
    </source>
</evidence>
<evidence type="ECO:0000256" key="6">
    <source>
        <dbReference type="ARBA" id="ARBA00022871"/>
    </source>
</evidence>
<dbReference type="InParanoid" id="A0A482XQI9"/>
<evidence type="ECO:0000256" key="8">
    <source>
        <dbReference type="ARBA" id="ARBA00023054"/>
    </source>
</evidence>
<dbReference type="PANTHER" id="PTHR15614">
    <property type="entry name" value="INTRAFLAGELLAR TRANSPORT PROTEIN 81 HOMOLOG"/>
    <property type="match status" value="1"/>
</dbReference>
<dbReference type="Gene3D" id="1.10.418.70">
    <property type="entry name" value="Intraflagellar transport protein 81, N-terminal domain"/>
    <property type="match status" value="1"/>
</dbReference>
<keyword evidence="5" id="KW-0970">Cilium biogenesis/degradation</keyword>
<dbReference type="GO" id="GO:0036064">
    <property type="term" value="C:ciliary basal body"/>
    <property type="evidence" value="ECO:0007669"/>
    <property type="project" value="TreeGrafter"/>
</dbReference>
<name>A0A482XQI9_LAOST</name>
<evidence type="ECO:0000256" key="5">
    <source>
        <dbReference type="ARBA" id="ARBA00022794"/>
    </source>
</evidence>
<dbReference type="InterPro" id="IPR029600">
    <property type="entry name" value="IFT81"/>
</dbReference>
<evidence type="ECO:0000259" key="17">
    <source>
        <dbReference type="Pfam" id="PF18383"/>
    </source>
</evidence>
<dbReference type="STRING" id="195883.A0A482XQI9"/>
<dbReference type="Proteomes" id="UP000291343">
    <property type="component" value="Unassembled WGS sequence"/>
</dbReference>
<dbReference type="PANTHER" id="PTHR15614:SF2">
    <property type="entry name" value="INTRAFLAGELLAR TRANSPORT PROTEIN 81 HOMOLOG"/>
    <property type="match status" value="1"/>
</dbReference>
<evidence type="ECO:0000256" key="12">
    <source>
        <dbReference type="ARBA" id="ARBA00043983"/>
    </source>
</evidence>
<keyword evidence="10" id="KW-0206">Cytoskeleton</keyword>
<dbReference type="GO" id="GO:0030154">
    <property type="term" value="P:cell differentiation"/>
    <property type="evidence" value="ECO:0007669"/>
    <property type="project" value="UniProtKB-KW"/>
</dbReference>
<keyword evidence="6" id="KW-0744">Spermatogenesis</keyword>
<keyword evidence="7" id="KW-0007">Acetylation</keyword>
<keyword evidence="2" id="KW-0963">Cytoplasm</keyword>
<dbReference type="AlphaFoldDB" id="A0A482XQI9"/>
<comment type="subcellular location">
    <subcellularLocation>
        <location evidence="1">Cytoplasm</location>
        <location evidence="1">Cytoskeleton</location>
        <location evidence="1">Cilium basal body</location>
    </subcellularLocation>
</comment>
<dbReference type="GO" id="GO:0060271">
    <property type="term" value="P:cilium assembly"/>
    <property type="evidence" value="ECO:0007669"/>
    <property type="project" value="InterPro"/>
</dbReference>
<accession>A0A482XQI9</accession>
<comment type="function">
    <text evidence="13">Component of the intraflagellar transport (IFT) complex B: together with IFT74, forms a tubulin-binding module that specifically mediates transport of tubulin within the cilium. Binds tubulin via its CH (calponin-homology)-like region. Required for ciliogenesis. Required for proper regulation of SHH signaling. Plays an important role during spermatogenesis by modulating the assembly and elongation of the sperm flagella.</text>
</comment>
<gene>
    <name evidence="18" type="ORF">LSTR_LSTR006159</name>
</gene>
<dbReference type="GO" id="GO:0042073">
    <property type="term" value="P:intraciliary transport"/>
    <property type="evidence" value="ECO:0007669"/>
    <property type="project" value="InterPro"/>
</dbReference>
<feature type="region of interest" description="Disordered" evidence="16">
    <location>
        <begin position="215"/>
        <end position="238"/>
    </location>
</feature>
<comment type="similarity">
    <text evidence="12">Belongs to the IFT81 family.</text>
</comment>
<dbReference type="Pfam" id="PF18383">
    <property type="entry name" value="IFT81_CH"/>
    <property type="match status" value="1"/>
</dbReference>
<evidence type="ECO:0000256" key="14">
    <source>
        <dbReference type="ARBA" id="ARBA00073058"/>
    </source>
</evidence>
<dbReference type="GO" id="GO:0030992">
    <property type="term" value="C:intraciliary transport particle B"/>
    <property type="evidence" value="ECO:0007669"/>
    <property type="project" value="InterPro"/>
</dbReference>
<reference evidence="18 19" key="1">
    <citation type="journal article" date="2017" name="Gigascience">
        <title>Genome sequence of the small brown planthopper, Laodelphax striatellus.</title>
        <authorList>
            <person name="Zhu J."/>
            <person name="Jiang F."/>
            <person name="Wang X."/>
            <person name="Yang P."/>
            <person name="Bao Y."/>
            <person name="Zhao W."/>
            <person name="Wang W."/>
            <person name="Lu H."/>
            <person name="Wang Q."/>
            <person name="Cui N."/>
            <person name="Li J."/>
            <person name="Chen X."/>
            <person name="Luo L."/>
            <person name="Yu J."/>
            <person name="Kang L."/>
            <person name="Cui F."/>
        </authorList>
    </citation>
    <scope>NUCLEOTIDE SEQUENCE [LARGE SCALE GENOMIC DNA]</scope>
    <source>
        <strain evidence="18">Lst14</strain>
    </source>
</reference>
<feature type="domain" description="IFT81 calponin homology" evidence="17">
    <location>
        <begin position="3"/>
        <end position="124"/>
    </location>
</feature>
<evidence type="ECO:0000256" key="13">
    <source>
        <dbReference type="ARBA" id="ARBA00055755"/>
    </source>
</evidence>
<keyword evidence="19" id="KW-1185">Reference proteome</keyword>
<dbReference type="SMR" id="A0A482XQI9"/>
<proteinExistence type="inferred from homology"/>
<dbReference type="EMBL" id="QKKF02002619">
    <property type="protein sequence ID" value="RZF48192.1"/>
    <property type="molecule type" value="Genomic_DNA"/>
</dbReference>
<evidence type="ECO:0000313" key="18">
    <source>
        <dbReference type="EMBL" id="RZF48192.1"/>
    </source>
</evidence>
<evidence type="ECO:0000256" key="15">
    <source>
        <dbReference type="ARBA" id="ARBA00079903"/>
    </source>
</evidence>
<keyword evidence="3" id="KW-0597">Phosphoprotein</keyword>
<sequence length="261" mass="30243">MSDLKYIVSELNQTPFNKNYNLISFDSLSAEDLLQVITDVFAEIDENNKIDVRTEEPEQTTVRLLTMLRILKYNPGSDMNASLFRQGLVQGDKQIIHPILEWALRNLEDLKKRAYLAQYLVKIDVPIEIMGDADVATIYEQYEQLMEEFKKVHKESESIKQNSSSTAELRADIESIDKERDIVIKKIERMLRKIENVSNKEALLEASHELRVERERKKELAKQKQTEGAALHQTQQKLARLSQQLREMRQASLGVSPEELV</sequence>
<evidence type="ECO:0000256" key="16">
    <source>
        <dbReference type="SAM" id="MobiDB-lite"/>
    </source>
</evidence>
<feature type="compositionally biased region" description="Basic and acidic residues" evidence="16">
    <location>
        <begin position="215"/>
        <end position="225"/>
    </location>
</feature>